<dbReference type="PANTHER" id="PTHR11403:SF7">
    <property type="entry name" value="CYTOCHROME C OXIDASE SUBUNIT 3"/>
    <property type="match status" value="1"/>
</dbReference>
<protein>
    <recommendedName>
        <fullName evidence="3">cytochrome-c oxidase</fullName>
        <ecNumber evidence="3">7.1.1.9</ecNumber>
    </recommendedName>
    <alternativeName>
        <fullName evidence="8">Cytochrome aa3 subunit 3</fullName>
    </alternativeName>
    <alternativeName>
        <fullName evidence="9">Cytochrome c oxidase polypeptide III</fullName>
    </alternativeName>
</protein>
<evidence type="ECO:0000256" key="4">
    <source>
        <dbReference type="ARBA" id="ARBA00022692"/>
    </source>
</evidence>
<feature type="transmembrane region" description="Helical" evidence="11">
    <location>
        <begin position="129"/>
        <end position="149"/>
    </location>
</feature>
<keyword evidence="13" id="KW-0560">Oxidoreductase</keyword>
<evidence type="ECO:0000256" key="10">
    <source>
        <dbReference type="RuleBase" id="RU003376"/>
    </source>
</evidence>
<feature type="domain" description="Heme-copper oxidase subunit III family profile" evidence="12">
    <location>
        <begin position="6"/>
        <end position="263"/>
    </location>
</feature>
<evidence type="ECO:0000313" key="14">
    <source>
        <dbReference type="Proteomes" id="UP000018922"/>
    </source>
</evidence>
<evidence type="ECO:0000256" key="8">
    <source>
        <dbReference type="ARBA" id="ARBA00031400"/>
    </source>
</evidence>
<dbReference type="HOGENOM" id="CLU_044071_0_0_5"/>
<dbReference type="GO" id="GO:0004129">
    <property type="term" value="F:cytochrome-c oxidase activity"/>
    <property type="evidence" value="ECO:0007669"/>
    <property type="project" value="UniProtKB-EC"/>
</dbReference>
<accession>V6EXC3</accession>
<proteinExistence type="inferred from homology"/>
<dbReference type="InterPro" id="IPR000298">
    <property type="entry name" value="Cyt_c_oxidase-like_su3"/>
</dbReference>
<feature type="transmembrane region" description="Helical" evidence="11">
    <location>
        <begin position="241"/>
        <end position="261"/>
    </location>
</feature>
<organism evidence="13 14">
    <name type="scientific">Magnetospirillum gryphiswaldense (strain DSM 6361 / JCM 21280 / NBRC 15271 / MSR-1)</name>
    <dbReference type="NCBI Taxonomy" id="431944"/>
    <lineage>
        <taxon>Bacteria</taxon>
        <taxon>Pseudomonadati</taxon>
        <taxon>Pseudomonadota</taxon>
        <taxon>Alphaproteobacteria</taxon>
        <taxon>Rhodospirillales</taxon>
        <taxon>Rhodospirillaceae</taxon>
        <taxon>Magnetospirillum</taxon>
    </lineage>
</organism>
<comment type="subcellular location">
    <subcellularLocation>
        <location evidence="10">Cell membrane</location>
        <topology evidence="10">Multi-pass membrane protein</topology>
    </subcellularLocation>
    <subcellularLocation>
        <location evidence="1">Membrane</location>
        <topology evidence="1">Multi-pass membrane protein</topology>
    </subcellularLocation>
</comment>
<keyword evidence="14" id="KW-1185">Reference proteome</keyword>
<evidence type="ECO:0000313" key="13">
    <source>
        <dbReference type="EMBL" id="CDK97762.1"/>
    </source>
</evidence>
<feature type="transmembrane region" description="Helical" evidence="11">
    <location>
        <begin position="161"/>
        <end position="178"/>
    </location>
</feature>
<dbReference type="Pfam" id="PF00510">
    <property type="entry name" value="COX3"/>
    <property type="match status" value="1"/>
</dbReference>
<evidence type="ECO:0000256" key="5">
    <source>
        <dbReference type="ARBA" id="ARBA00022967"/>
    </source>
</evidence>
<reference evidence="13 14" key="1">
    <citation type="journal article" date="2014" name="Genome Announc.">
        <title>Complete genome sequence of Magnetospirillum gryphiswaldense MSR-1.</title>
        <authorList>
            <person name="Wang X."/>
            <person name="Wang Q."/>
            <person name="Zhang W."/>
            <person name="Wang Y."/>
            <person name="Li L."/>
            <person name="Wen T."/>
            <person name="Zhang T."/>
            <person name="Zhang Y."/>
            <person name="Xu J."/>
            <person name="Hu J."/>
            <person name="Li S."/>
            <person name="Liu L."/>
            <person name="Liu J."/>
            <person name="Jiang W."/>
            <person name="Tian J."/>
            <person name="Li Y."/>
            <person name="Schuler D."/>
            <person name="Wang L."/>
            <person name="Li J."/>
        </authorList>
    </citation>
    <scope>NUCLEOTIDE SEQUENCE [LARGE SCALE GENOMIC DNA]</scope>
    <source>
        <strain evidence="14">DSM 6361 / JCM 21280 / NBRC 15271 / MSR-1</strain>
    </source>
</reference>
<dbReference type="KEGG" id="mgy:MGMSRv2__0547"/>
<feature type="transmembrane region" description="Helical" evidence="11">
    <location>
        <begin position="82"/>
        <end position="109"/>
    </location>
</feature>
<dbReference type="STRING" id="1430440.MGMSRv2__0547"/>
<dbReference type="Proteomes" id="UP000018922">
    <property type="component" value="Chromosome I"/>
</dbReference>
<feature type="transmembrane region" description="Helical" evidence="11">
    <location>
        <begin position="198"/>
        <end position="220"/>
    </location>
</feature>
<dbReference type="GO" id="GO:0045277">
    <property type="term" value="C:respiratory chain complex IV"/>
    <property type="evidence" value="ECO:0007669"/>
    <property type="project" value="UniProtKB-ARBA"/>
</dbReference>
<keyword evidence="5" id="KW-1278">Translocase</keyword>
<comment type="similarity">
    <text evidence="2 10">Belongs to the cytochrome c oxidase subunit 3 family.</text>
</comment>
<dbReference type="InterPro" id="IPR024791">
    <property type="entry name" value="Cyt_c/ubiquinol_Oxase_su3"/>
</dbReference>
<dbReference type="AlphaFoldDB" id="V6EXC3"/>
<keyword evidence="4 10" id="KW-0812">Transmembrane</keyword>
<evidence type="ECO:0000256" key="3">
    <source>
        <dbReference type="ARBA" id="ARBA00012949"/>
    </source>
</evidence>
<dbReference type="SUPFAM" id="SSF81452">
    <property type="entry name" value="Cytochrome c oxidase subunit III-like"/>
    <property type="match status" value="1"/>
</dbReference>
<dbReference type="InterPro" id="IPR035973">
    <property type="entry name" value="Cyt_c_oxidase_su3-like_sf"/>
</dbReference>
<dbReference type="FunFam" id="1.10.287.70:FF:000082">
    <property type="entry name" value="Cytochrome c oxidase subunit 3"/>
    <property type="match status" value="1"/>
</dbReference>
<dbReference type="EMBL" id="HG794546">
    <property type="protein sequence ID" value="CDK97762.1"/>
    <property type="molecule type" value="Genomic_DNA"/>
</dbReference>
<keyword evidence="6 11" id="KW-1133">Transmembrane helix</keyword>
<evidence type="ECO:0000259" key="12">
    <source>
        <dbReference type="PROSITE" id="PS50253"/>
    </source>
</evidence>
<name>V6EXC3_MAGGM</name>
<dbReference type="Gene3D" id="1.20.120.80">
    <property type="entry name" value="Cytochrome c oxidase, subunit III, four-helix bundle"/>
    <property type="match status" value="1"/>
</dbReference>
<dbReference type="InterPro" id="IPR013833">
    <property type="entry name" value="Cyt_c_oxidase_su3_a-hlx"/>
</dbReference>
<evidence type="ECO:0000256" key="2">
    <source>
        <dbReference type="ARBA" id="ARBA00010581"/>
    </source>
</evidence>
<evidence type="ECO:0000256" key="6">
    <source>
        <dbReference type="ARBA" id="ARBA00022989"/>
    </source>
</evidence>
<sequence>MSDSHSDHPFHLLNPSPWPLTASIGAFIMALGAVQWFHDRGQKGWMLAGLAIVAVTAFLWWRDVVREARRDHAHTPAVRHGLRLGMALFIASEVMFFAGFFWAFFNGALGVNPSVSQWPPAGIEPLHTWSLPFINTLILLSSGATLTWAHHGVSKGHQRQSVLGLAVTVALGILFLSLQMVEYGEATFKFTEGVYPSVFYMATGFHGFHVLVGVCFLIVCTLRAQTGHFTPGQHVGFEAAAWYWHFVDVVWLFLFVWVYWWGNS</sequence>
<dbReference type="GO" id="GO:0005886">
    <property type="term" value="C:plasma membrane"/>
    <property type="evidence" value="ECO:0007669"/>
    <property type="project" value="UniProtKB-SubCell"/>
</dbReference>
<keyword evidence="7 11" id="KW-0472">Membrane</keyword>
<dbReference type="CDD" id="cd01665">
    <property type="entry name" value="Cyt_c_Oxidase_III"/>
    <property type="match status" value="1"/>
</dbReference>
<evidence type="ECO:0000256" key="7">
    <source>
        <dbReference type="ARBA" id="ARBA00023136"/>
    </source>
</evidence>
<feature type="transmembrane region" description="Helical" evidence="11">
    <location>
        <begin position="20"/>
        <end position="38"/>
    </location>
</feature>
<dbReference type="EC" id="7.1.1.9" evidence="3"/>
<evidence type="ECO:0000256" key="9">
    <source>
        <dbReference type="ARBA" id="ARBA00031625"/>
    </source>
</evidence>
<gene>
    <name evidence="13" type="ordered locus">MGMSRv2__0547</name>
</gene>
<dbReference type="PROSITE" id="PS50253">
    <property type="entry name" value="COX3"/>
    <property type="match status" value="1"/>
</dbReference>
<dbReference type="GO" id="GO:0016491">
    <property type="term" value="F:oxidoreductase activity"/>
    <property type="evidence" value="ECO:0007669"/>
    <property type="project" value="UniProtKB-KW"/>
</dbReference>
<dbReference type="InterPro" id="IPR033945">
    <property type="entry name" value="Cyt_c_oxase_su3_dom"/>
</dbReference>
<dbReference type="GO" id="GO:0019646">
    <property type="term" value="P:aerobic electron transport chain"/>
    <property type="evidence" value="ECO:0007669"/>
    <property type="project" value="InterPro"/>
</dbReference>
<dbReference type="PANTHER" id="PTHR11403">
    <property type="entry name" value="CYTOCHROME C OXIDASE SUBUNIT III"/>
    <property type="match status" value="1"/>
</dbReference>
<feature type="transmembrane region" description="Helical" evidence="11">
    <location>
        <begin position="44"/>
        <end position="61"/>
    </location>
</feature>
<evidence type="ECO:0000256" key="11">
    <source>
        <dbReference type="SAM" id="Phobius"/>
    </source>
</evidence>
<dbReference type="Gene3D" id="1.10.287.70">
    <property type="match status" value="1"/>
</dbReference>
<evidence type="ECO:0000256" key="1">
    <source>
        <dbReference type="ARBA" id="ARBA00004141"/>
    </source>
</evidence>
<dbReference type="eggNOG" id="COG1845">
    <property type="taxonomic scope" value="Bacteria"/>
</dbReference>